<dbReference type="NCBIfam" id="TIGR02490">
    <property type="entry name" value="flgF"/>
    <property type="match status" value="1"/>
</dbReference>
<keyword evidence="11" id="KW-0282">Flagellum</keyword>
<accession>E1QJE9</accession>
<proteinExistence type="inferred from homology"/>
<evidence type="ECO:0000313" key="12">
    <source>
        <dbReference type="Proteomes" id="UP000009047"/>
    </source>
</evidence>
<evidence type="ECO:0000256" key="1">
    <source>
        <dbReference type="ARBA" id="ARBA00004117"/>
    </source>
</evidence>
<dbReference type="STRING" id="644282.Deba_2330"/>
<evidence type="ECO:0000256" key="2">
    <source>
        <dbReference type="ARBA" id="ARBA00009677"/>
    </source>
</evidence>
<dbReference type="AlphaFoldDB" id="E1QJE9"/>
<protein>
    <recommendedName>
        <fullName evidence="3 6">Flagellar basal-body rod protein FlgG</fullName>
    </recommendedName>
</protein>
<dbReference type="InterPro" id="IPR010930">
    <property type="entry name" value="Flg_bb/hook_C_dom"/>
</dbReference>
<evidence type="ECO:0000259" key="9">
    <source>
        <dbReference type="Pfam" id="PF06429"/>
    </source>
</evidence>
<dbReference type="EMBL" id="CP002085">
    <property type="protein sequence ID" value="ADK85692.1"/>
    <property type="molecule type" value="Genomic_DNA"/>
</dbReference>
<dbReference type="HOGENOM" id="CLU_013687_0_1_7"/>
<dbReference type="InterPro" id="IPR012834">
    <property type="entry name" value="FlgG_G_neg"/>
</dbReference>
<evidence type="ECO:0000259" key="8">
    <source>
        <dbReference type="Pfam" id="PF00460"/>
    </source>
</evidence>
<dbReference type="Pfam" id="PF22692">
    <property type="entry name" value="LlgE_F_G_D1"/>
    <property type="match status" value="1"/>
</dbReference>
<comment type="similarity">
    <text evidence="2 7">Belongs to the flagella basal body rod proteins family.</text>
</comment>
<dbReference type="InterPro" id="IPR020013">
    <property type="entry name" value="Flagellar_FlgE/F/G"/>
</dbReference>
<dbReference type="InterPro" id="IPR019776">
    <property type="entry name" value="Flagellar_basal_body_rod_CS"/>
</dbReference>
<evidence type="ECO:0000259" key="10">
    <source>
        <dbReference type="Pfam" id="PF22692"/>
    </source>
</evidence>
<dbReference type="GO" id="GO:0009426">
    <property type="term" value="C:bacterial-type flagellum basal body, distal rod"/>
    <property type="evidence" value="ECO:0007669"/>
    <property type="project" value="UniProtKB-UniRule"/>
</dbReference>
<dbReference type="Proteomes" id="UP000009047">
    <property type="component" value="Chromosome"/>
</dbReference>
<dbReference type="RefSeq" id="WP_013259131.1">
    <property type="nucleotide sequence ID" value="NC_014365.1"/>
</dbReference>
<evidence type="ECO:0000313" key="11">
    <source>
        <dbReference type="EMBL" id="ADK85692.1"/>
    </source>
</evidence>
<keyword evidence="11" id="KW-0969">Cilium</keyword>
<reference evidence="11 12" key="1">
    <citation type="journal article" date="2010" name="Stand. Genomic Sci.">
        <title>Complete genome sequence of Desulfarculus baarsii type strain (2st14).</title>
        <authorList>
            <person name="Sun H."/>
            <person name="Spring S."/>
            <person name="Lapidus A."/>
            <person name="Davenport K."/>
            <person name="Del Rio T.G."/>
            <person name="Tice H."/>
            <person name="Nolan M."/>
            <person name="Copeland A."/>
            <person name="Cheng J.F."/>
            <person name="Lucas S."/>
            <person name="Tapia R."/>
            <person name="Goodwin L."/>
            <person name="Pitluck S."/>
            <person name="Ivanova N."/>
            <person name="Pagani I."/>
            <person name="Mavromatis K."/>
            <person name="Ovchinnikova G."/>
            <person name="Pati A."/>
            <person name="Chen A."/>
            <person name="Palaniappan K."/>
            <person name="Hauser L."/>
            <person name="Chang Y.J."/>
            <person name="Jeffries C.D."/>
            <person name="Detter J.C."/>
            <person name="Han C."/>
            <person name="Rohde M."/>
            <person name="Brambilla E."/>
            <person name="Goker M."/>
            <person name="Woyke T."/>
            <person name="Bristow J."/>
            <person name="Eisen J.A."/>
            <person name="Markowitz V."/>
            <person name="Hugenholtz P."/>
            <person name="Kyrpides N.C."/>
            <person name="Klenk H.P."/>
            <person name="Land M."/>
        </authorList>
    </citation>
    <scope>NUCLEOTIDE SEQUENCE [LARGE SCALE GENOMIC DNA]</scope>
    <source>
        <strain evidence="12">ATCC 33931 / DSM 2075 / LMG 7858 / VKM B-1802 / 2st14</strain>
    </source>
</reference>
<dbReference type="Pfam" id="PF00460">
    <property type="entry name" value="Flg_bb_rod"/>
    <property type="match status" value="1"/>
</dbReference>
<dbReference type="KEGG" id="dbr:Deba_2330"/>
<dbReference type="InterPro" id="IPR001444">
    <property type="entry name" value="Flag_bb_rod_N"/>
</dbReference>
<dbReference type="PANTHER" id="PTHR30435:SF19">
    <property type="entry name" value="FLAGELLAR BASAL-BODY ROD PROTEIN FLGG"/>
    <property type="match status" value="1"/>
</dbReference>
<gene>
    <name evidence="11" type="ordered locus">Deba_2330</name>
</gene>
<keyword evidence="11" id="KW-0966">Cell projection</keyword>
<comment type="subunit">
    <text evidence="5">The basal body constitutes a major portion of the flagellar organelle and consists of four rings (L,P,S, and M) mounted on a central rod. The rod consists of about 26 subunits of FlgG in the distal portion, and FlgB, FlgC and FlgF are thought to build up the proximal portion of the rod with about 6 subunits each.</text>
</comment>
<evidence type="ECO:0000256" key="7">
    <source>
        <dbReference type="RuleBase" id="RU362116"/>
    </source>
</evidence>
<dbReference type="InterPro" id="IPR012836">
    <property type="entry name" value="FlgF"/>
</dbReference>
<dbReference type="eggNOG" id="COG4786">
    <property type="taxonomic scope" value="Bacteria"/>
</dbReference>
<feature type="domain" description="Flagellar basal body rod protein N-terminal" evidence="8">
    <location>
        <begin position="5"/>
        <end position="35"/>
    </location>
</feature>
<name>E1QJE9_DESB2</name>
<sequence>MMRSLYTAATGMTAQQLNLDVISNNLANVNTTGFKKSRADFEDLMYQTLRQPGAQQAGGQMIPTGKQVGMGVRPVAIQKIWSQGDYQQTDNQLDVAIEGQGFFRIQKDNEDVYTRDGSFKLNNNRDIVDSNGNLLVPQMTVPENATSVVIDPNGLVTALTADDEAVELGRIQLYTFPNPSGLMAIGRNYFRESPASGVAVPGDPGADQFGTLAQGFLEMSNVSVVDEMVNMIVAQRAYEANSKSITTSDQMLQTANQVKR</sequence>
<organism evidence="11 12">
    <name type="scientific">Desulfarculus baarsii (strain ATCC 33931 / DSM 2075 / LMG 7858 / VKM B-1802 / 2st14)</name>
    <dbReference type="NCBI Taxonomy" id="644282"/>
    <lineage>
        <taxon>Bacteria</taxon>
        <taxon>Pseudomonadati</taxon>
        <taxon>Thermodesulfobacteriota</taxon>
        <taxon>Desulfarculia</taxon>
        <taxon>Desulfarculales</taxon>
        <taxon>Desulfarculaceae</taxon>
        <taxon>Desulfarculus</taxon>
    </lineage>
</organism>
<evidence type="ECO:0000256" key="5">
    <source>
        <dbReference type="ARBA" id="ARBA00025933"/>
    </source>
</evidence>
<dbReference type="NCBIfam" id="TIGR03506">
    <property type="entry name" value="FlgEFG_subfam"/>
    <property type="match status" value="2"/>
</dbReference>
<dbReference type="InterPro" id="IPR053967">
    <property type="entry name" value="LlgE_F_G-like_D1"/>
</dbReference>
<dbReference type="PROSITE" id="PS00588">
    <property type="entry name" value="FLAGELLA_BB_ROD"/>
    <property type="match status" value="1"/>
</dbReference>
<dbReference type="GO" id="GO:0071978">
    <property type="term" value="P:bacterial-type flagellum-dependent swarming motility"/>
    <property type="evidence" value="ECO:0007669"/>
    <property type="project" value="TreeGrafter"/>
</dbReference>
<evidence type="ECO:0000256" key="4">
    <source>
        <dbReference type="ARBA" id="ARBA00023143"/>
    </source>
</evidence>
<dbReference type="NCBIfam" id="TIGR02488">
    <property type="entry name" value="flgG_G_neg"/>
    <property type="match status" value="1"/>
</dbReference>
<comment type="subcellular location">
    <subcellularLocation>
        <location evidence="1 7">Bacterial flagellum basal body</location>
    </subcellularLocation>
</comment>
<dbReference type="PANTHER" id="PTHR30435">
    <property type="entry name" value="FLAGELLAR PROTEIN"/>
    <property type="match status" value="1"/>
</dbReference>
<keyword evidence="4 7" id="KW-0975">Bacterial flagellum</keyword>
<feature type="domain" description="Flagellar basal-body/hook protein C-terminal" evidence="9">
    <location>
        <begin position="213"/>
        <end position="257"/>
    </location>
</feature>
<dbReference type="SUPFAM" id="SSF117143">
    <property type="entry name" value="Flagellar hook protein flgE"/>
    <property type="match status" value="1"/>
</dbReference>
<evidence type="ECO:0000256" key="6">
    <source>
        <dbReference type="NCBIfam" id="TIGR02488"/>
    </source>
</evidence>
<feature type="domain" description="Flagellar hook protein FlgE/F/G-like D1" evidence="10">
    <location>
        <begin position="96"/>
        <end position="158"/>
    </location>
</feature>
<evidence type="ECO:0000256" key="3">
    <source>
        <dbReference type="ARBA" id="ARBA00017948"/>
    </source>
</evidence>
<dbReference type="Pfam" id="PF06429">
    <property type="entry name" value="Flg_bbr_C"/>
    <property type="match status" value="1"/>
</dbReference>
<dbReference type="InterPro" id="IPR037925">
    <property type="entry name" value="FlgE/F/G-like"/>
</dbReference>
<dbReference type="OrthoDB" id="9804559at2"/>
<keyword evidence="12" id="KW-1185">Reference proteome</keyword>